<dbReference type="Proteomes" id="UP001249851">
    <property type="component" value="Unassembled WGS sequence"/>
</dbReference>
<proteinExistence type="predicted"/>
<sequence>MLIKKRQTAFSRYGKDSASYSLFRNKVQCEIMSAKCDHYHHKVSDLEQTDPKNGENCPDTKALANMLNDHFISLTTDFVPPGLLVSVREVQDSLSSLNVGKAIGPDMIPKRVLKEFAPEFAPLIIIMDIYNCSLREGYNTI</sequence>
<reference evidence="1" key="2">
    <citation type="journal article" date="2023" name="Science">
        <title>Genomic signatures of disease resistance in endangered staghorn corals.</title>
        <authorList>
            <person name="Vollmer S.V."/>
            <person name="Selwyn J.D."/>
            <person name="Despard B.A."/>
            <person name="Roesel C.L."/>
        </authorList>
    </citation>
    <scope>NUCLEOTIDE SEQUENCE</scope>
    <source>
        <strain evidence="1">K2</strain>
    </source>
</reference>
<dbReference type="PANTHER" id="PTHR47510:SF3">
    <property type="entry name" value="ENDO_EXONUCLEASE_PHOSPHATASE DOMAIN-CONTAINING PROTEIN"/>
    <property type="match status" value="1"/>
</dbReference>
<dbReference type="EMBL" id="JARQWQ010000060">
    <property type="protein sequence ID" value="KAK2555818.1"/>
    <property type="molecule type" value="Genomic_DNA"/>
</dbReference>
<comment type="caution">
    <text evidence="1">The sequence shown here is derived from an EMBL/GenBank/DDBJ whole genome shotgun (WGS) entry which is preliminary data.</text>
</comment>
<organism evidence="1 2">
    <name type="scientific">Acropora cervicornis</name>
    <name type="common">Staghorn coral</name>
    <dbReference type="NCBI Taxonomy" id="6130"/>
    <lineage>
        <taxon>Eukaryota</taxon>
        <taxon>Metazoa</taxon>
        <taxon>Cnidaria</taxon>
        <taxon>Anthozoa</taxon>
        <taxon>Hexacorallia</taxon>
        <taxon>Scleractinia</taxon>
        <taxon>Astrocoeniina</taxon>
        <taxon>Acroporidae</taxon>
        <taxon>Acropora</taxon>
    </lineage>
</organism>
<reference evidence="1" key="1">
    <citation type="journal article" date="2023" name="G3 (Bethesda)">
        <title>Whole genome assembly and annotation of the endangered Caribbean coral Acropora cervicornis.</title>
        <authorList>
            <person name="Selwyn J.D."/>
            <person name="Vollmer S.V."/>
        </authorList>
    </citation>
    <scope>NUCLEOTIDE SEQUENCE</scope>
    <source>
        <strain evidence="1">K2</strain>
    </source>
</reference>
<dbReference type="AlphaFoldDB" id="A0AAD9Q6U1"/>
<evidence type="ECO:0000313" key="2">
    <source>
        <dbReference type="Proteomes" id="UP001249851"/>
    </source>
</evidence>
<protein>
    <submittedName>
        <fullName evidence="1">Uncharacterized protein</fullName>
    </submittedName>
</protein>
<dbReference type="PANTHER" id="PTHR47510">
    <property type="entry name" value="REVERSE TRANSCRIPTASE DOMAIN-CONTAINING PROTEIN"/>
    <property type="match status" value="1"/>
</dbReference>
<keyword evidence="2" id="KW-1185">Reference proteome</keyword>
<gene>
    <name evidence="1" type="ORF">P5673_022447</name>
</gene>
<accession>A0AAD9Q6U1</accession>
<name>A0AAD9Q6U1_ACRCE</name>
<evidence type="ECO:0000313" key="1">
    <source>
        <dbReference type="EMBL" id="KAK2555818.1"/>
    </source>
</evidence>